<dbReference type="Gene3D" id="3.30.420.10">
    <property type="entry name" value="Ribonuclease H-like superfamily/Ribonuclease H"/>
    <property type="match status" value="1"/>
</dbReference>
<feature type="domain" description="Integrase catalytic" evidence="1">
    <location>
        <begin position="27"/>
        <end position="192"/>
    </location>
</feature>
<dbReference type="PROSITE" id="PS50994">
    <property type="entry name" value="INTEGRASE"/>
    <property type="match status" value="1"/>
</dbReference>
<comment type="caution">
    <text evidence="2">The sequence shown here is derived from an EMBL/GenBank/DDBJ whole genome shotgun (WGS) entry which is preliminary data.</text>
</comment>
<gene>
    <name evidence="2" type="ORF">GCM10007907_24560</name>
</gene>
<dbReference type="InterPro" id="IPR012337">
    <property type="entry name" value="RNaseH-like_sf"/>
</dbReference>
<dbReference type="EMBL" id="BSOG01000002">
    <property type="protein sequence ID" value="GLR13666.1"/>
    <property type="molecule type" value="Genomic_DNA"/>
</dbReference>
<dbReference type="RefSeq" id="WP_284196757.1">
    <property type="nucleotide sequence ID" value="NZ_BSOG01000002.1"/>
</dbReference>
<keyword evidence="3" id="KW-1185">Reference proteome</keyword>
<dbReference type="PANTHER" id="PTHR47515">
    <property type="entry name" value="LOW CALCIUM RESPONSE LOCUS PROTEIN T"/>
    <property type="match status" value="1"/>
</dbReference>
<protein>
    <recommendedName>
        <fullName evidence="1">Integrase catalytic domain-containing protein</fullName>
    </recommendedName>
</protein>
<organism evidence="2 3">
    <name type="scientific">Chitinimonas prasina</name>
    <dbReference type="NCBI Taxonomy" id="1434937"/>
    <lineage>
        <taxon>Bacteria</taxon>
        <taxon>Pseudomonadati</taxon>
        <taxon>Pseudomonadota</taxon>
        <taxon>Betaproteobacteria</taxon>
        <taxon>Neisseriales</taxon>
        <taxon>Chitinibacteraceae</taxon>
        <taxon>Chitinimonas</taxon>
    </lineage>
</organism>
<dbReference type="InterPro" id="IPR001584">
    <property type="entry name" value="Integrase_cat-core"/>
</dbReference>
<dbReference type="SUPFAM" id="SSF53098">
    <property type="entry name" value="Ribonuclease H-like"/>
    <property type="match status" value="1"/>
</dbReference>
<evidence type="ECO:0000313" key="2">
    <source>
        <dbReference type="EMBL" id="GLR13666.1"/>
    </source>
</evidence>
<proteinExistence type="predicted"/>
<name>A0ABQ5YK64_9NEIS</name>
<evidence type="ECO:0000259" key="1">
    <source>
        <dbReference type="PROSITE" id="PS50994"/>
    </source>
</evidence>
<dbReference type="Proteomes" id="UP001156706">
    <property type="component" value="Unassembled WGS sequence"/>
</dbReference>
<dbReference type="InterPro" id="IPR036397">
    <property type="entry name" value="RNaseH_sf"/>
</dbReference>
<dbReference type="Pfam" id="PF13683">
    <property type="entry name" value="rve_3"/>
    <property type="match status" value="1"/>
</dbReference>
<reference evidence="3" key="1">
    <citation type="journal article" date="2019" name="Int. J. Syst. Evol. Microbiol.">
        <title>The Global Catalogue of Microorganisms (GCM) 10K type strain sequencing project: providing services to taxonomists for standard genome sequencing and annotation.</title>
        <authorList>
            <consortium name="The Broad Institute Genomics Platform"/>
            <consortium name="The Broad Institute Genome Sequencing Center for Infectious Disease"/>
            <person name="Wu L."/>
            <person name="Ma J."/>
        </authorList>
    </citation>
    <scope>NUCLEOTIDE SEQUENCE [LARGE SCALE GENOMIC DNA]</scope>
    <source>
        <strain evidence="3">NBRC 110044</strain>
    </source>
</reference>
<evidence type="ECO:0000313" key="3">
    <source>
        <dbReference type="Proteomes" id="UP001156706"/>
    </source>
</evidence>
<sequence length="218" mass="25143">MTVGKTWVAETIKRHHYAIADLRLRWKRETPKLMRCNQVWGLDLTGKGDQDGNRHTLLGIIDHGSRLAMHLAPVADKRTVTLLKVLISVVETFGPPRVIRTDNEAVFRSWLFCFVLKQLGIRQQFSQPGMPWQNGRIERLFGTLKGKLNQLRVADLVGLQQAMAEFTFWYNTIRPHQHLNGRTPLEAWQGMDPYQQIPKGAYLFQAWDGLLAGVYLRR</sequence>
<accession>A0ABQ5YK64</accession>
<dbReference type="PANTHER" id="PTHR47515:SF2">
    <property type="entry name" value="INTEGRASE CORE DOMAIN PROTEIN"/>
    <property type="match status" value="1"/>
</dbReference>